<dbReference type="Pfam" id="PF08327">
    <property type="entry name" value="AHSA1"/>
    <property type="match status" value="1"/>
</dbReference>
<evidence type="ECO:0000259" key="2">
    <source>
        <dbReference type="Pfam" id="PF08327"/>
    </source>
</evidence>
<dbReference type="Gene3D" id="3.30.530.20">
    <property type="match status" value="1"/>
</dbReference>
<proteinExistence type="inferred from homology"/>
<dbReference type="InterPro" id="IPR013538">
    <property type="entry name" value="ASHA1/2-like_C"/>
</dbReference>
<dbReference type="Proteomes" id="UP000529310">
    <property type="component" value="Unassembled WGS sequence"/>
</dbReference>
<dbReference type="EMBL" id="JACHWQ010000001">
    <property type="protein sequence ID" value="MBB2974679.1"/>
    <property type="molecule type" value="Genomic_DNA"/>
</dbReference>
<evidence type="ECO:0000313" key="4">
    <source>
        <dbReference type="Proteomes" id="UP000529310"/>
    </source>
</evidence>
<dbReference type="InterPro" id="IPR023393">
    <property type="entry name" value="START-like_dom_sf"/>
</dbReference>
<protein>
    <submittedName>
        <fullName evidence="3">Uncharacterized protein YndB with AHSA1/START domain</fullName>
    </submittedName>
</protein>
<evidence type="ECO:0000256" key="1">
    <source>
        <dbReference type="ARBA" id="ARBA00006817"/>
    </source>
</evidence>
<gene>
    <name evidence="3" type="ORF">FHX49_000220</name>
</gene>
<dbReference type="SUPFAM" id="SSF55961">
    <property type="entry name" value="Bet v1-like"/>
    <property type="match status" value="1"/>
</dbReference>
<reference evidence="3 4" key="1">
    <citation type="submission" date="2020-08" db="EMBL/GenBank/DDBJ databases">
        <title>Sequencing the genomes of 1000 actinobacteria strains.</title>
        <authorList>
            <person name="Klenk H.-P."/>
        </authorList>
    </citation>
    <scope>NUCLEOTIDE SEQUENCE [LARGE SCALE GENOMIC DNA]</scope>
    <source>
        <strain evidence="3 4">DSM 27099</strain>
    </source>
</reference>
<keyword evidence="4" id="KW-1185">Reference proteome</keyword>
<organism evidence="3 4">
    <name type="scientific">Microbacterium endophyticum</name>
    <dbReference type="NCBI Taxonomy" id="1526412"/>
    <lineage>
        <taxon>Bacteria</taxon>
        <taxon>Bacillati</taxon>
        <taxon>Actinomycetota</taxon>
        <taxon>Actinomycetes</taxon>
        <taxon>Micrococcales</taxon>
        <taxon>Microbacteriaceae</taxon>
        <taxon>Microbacterium</taxon>
    </lineage>
</organism>
<sequence length="154" mass="16920">MRTGNQSLSHRRVFAAPAELVQRAHVDPELFRQWMGPRGSMVSFEQFNPVTGGAFRYGVGMEGTPAAVFFGSYHVVVPGLIVHTWQYHGETGFTVEALRFTAESHSSSVLDVTSTFPTVEACDQMVESGLDDEMDANFDRLDEVLSSLGRSVSS</sequence>
<feature type="domain" description="Activator of Hsp90 ATPase homologue 1/2-like C-terminal" evidence="2">
    <location>
        <begin position="16"/>
        <end position="145"/>
    </location>
</feature>
<evidence type="ECO:0000313" key="3">
    <source>
        <dbReference type="EMBL" id="MBB2974679.1"/>
    </source>
</evidence>
<comment type="caution">
    <text evidence="3">The sequence shown here is derived from an EMBL/GenBank/DDBJ whole genome shotgun (WGS) entry which is preliminary data.</text>
</comment>
<accession>A0A7W4YLP5</accession>
<name>A0A7W4YLP5_9MICO</name>
<dbReference type="AlphaFoldDB" id="A0A7W4YLP5"/>
<comment type="similarity">
    <text evidence="1">Belongs to the AHA1 family.</text>
</comment>